<comment type="caution">
    <text evidence="2">The sequence shown here is derived from an EMBL/GenBank/DDBJ whole genome shotgun (WGS) entry which is preliminary data.</text>
</comment>
<dbReference type="AlphaFoldDB" id="A0A5B7FR30"/>
<feature type="compositionally biased region" description="Basic residues" evidence="1">
    <location>
        <begin position="7"/>
        <end position="16"/>
    </location>
</feature>
<evidence type="ECO:0000313" key="3">
    <source>
        <dbReference type="Proteomes" id="UP000324222"/>
    </source>
</evidence>
<feature type="compositionally biased region" description="Basic residues" evidence="1">
    <location>
        <begin position="24"/>
        <end position="36"/>
    </location>
</feature>
<reference evidence="2 3" key="1">
    <citation type="submission" date="2019-05" db="EMBL/GenBank/DDBJ databases">
        <title>Another draft genome of Portunus trituberculatus and its Hox gene families provides insights of decapod evolution.</title>
        <authorList>
            <person name="Jeong J.-H."/>
            <person name="Song I."/>
            <person name="Kim S."/>
            <person name="Choi T."/>
            <person name="Kim D."/>
            <person name="Ryu S."/>
            <person name="Kim W."/>
        </authorList>
    </citation>
    <scope>NUCLEOTIDE SEQUENCE [LARGE SCALE GENOMIC DNA]</scope>
    <source>
        <tissue evidence="2">Muscle</tissue>
    </source>
</reference>
<evidence type="ECO:0000313" key="2">
    <source>
        <dbReference type="EMBL" id="MPC47388.1"/>
    </source>
</evidence>
<organism evidence="2 3">
    <name type="scientific">Portunus trituberculatus</name>
    <name type="common">Swimming crab</name>
    <name type="synonym">Neptunus trituberculatus</name>
    <dbReference type="NCBI Taxonomy" id="210409"/>
    <lineage>
        <taxon>Eukaryota</taxon>
        <taxon>Metazoa</taxon>
        <taxon>Ecdysozoa</taxon>
        <taxon>Arthropoda</taxon>
        <taxon>Crustacea</taxon>
        <taxon>Multicrustacea</taxon>
        <taxon>Malacostraca</taxon>
        <taxon>Eumalacostraca</taxon>
        <taxon>Eucarida</taxon>
        <taxon>Decapoda</taxon>
        <taxon>Pleocyemata</taxon>
        <taxon>Brachyura</taxon>
        <taxon>Eubrachyura</taxon>
        <taxon>Portunoidea</taxon>
        <taxon>Portunidae</taxon>
        <taxon>Portuninae</taxon>
        <taxon>Portunus</taxon>
    </lineage>
</organism>
<gene>
    <name evidence="2" type="ORF">E2C01_041132</name>
</gene>
<feature type="region of interest" description="Disordered" evidence="1">
    <location>
        <begin position="1"/>
        <end position="36"/>
    </location>
</feature>
<evidence type="ECO:0000256" key="1">
    <source>
        <dbReference type="SAM" id="MobiDB-lite"/>
    </source>
</evidence>
<accession>A0A5B7FR30</accession>
<keyword evidence="3" id="KW-1185">Reference proteome</keyword>
<dbReference type="Proteomes" id="UP000324222">
    <property type="component" value="Unassembled WGS sequence"/>
</dbReference>
<name>A0A5B7FR30_PORTR</name>
<sequence>MLVRPLRSLHKGGRKQQCREGVARRQRRRRKRRAGHRPCVLREFPGRSLSRQLGVIGKGSLTPHIALH</sequence>
<dbReference type="EMBL" id="VSRR010007709">
    <property type="protein sequence ID" value="MPC47388.1"/>
    <property type="molecule type" value="Genomic_DNA"/>
</dbReference>
<proteinExistence type="predicted"/>
<protein>
    <submittedName>
        <fullName evidence="2">Uncharacterized protein</fullName>
    </submittedName>
</protein>